<dbReference type="Proteomes" id="UP000293433">
    <property type="component" value="Unassembled WGS sequence"/>
</dbReference>
<reference evidence="2 3" key="1">
    <citation type="submission" date="2019-02" db="EMBL/GenBank/DDBJ databases">
        <title>Genomic Encyclopedia of Type Strains, Phase IV (KMG-IV): sequencing the most valuable type-strain genomes for metagenomic binning, comparative biology and taxonomic classification.</title>
        <authorList>
            <person name="Goeker M."/>
        </authorList>
    </citation>
    <scope>NUCLEOTIDE SEQUENCE [LARGE SCALE GENOMIC DNA]</scope>
    <source>
        <strain evidence="2 3">DSM 10617</strain>
    </source>
</reference>
<dbReference type="AlphaFoldDB" id="A0A4Q7LSM4"/>
<dbReference type="EMBL" id="SGWV01000007">
    <property type="protein sequence ID" value="RZS57845.1"/>
    <property type="molecule type" value="Genomic_DNA"/>
</dbReference>
<feature type="region of interest" description="Disordered" evidence="1">
    <location>
        <begin position="21"/>
        <end position="50"/>
    </location>
</feature>
<evidence type="ECO:0000313" key="2">
    <source>
        <dbReference type="EMBL" id="RZS57845.1"/>
    </source>
</evidence>
<dbReference type="RefSeq" id="WP_130480061.1">
    <property type="nucleotide sequence ID" value="NZ_SGWV01000007.1"/>
</dbReference>
<proteinExistence type="predicted"/>
<keyword evidence="3" id="KW-1185">Reference proteome</keyword>
<gene>
    <name evidence="2" type="ORF">EV685_0118</name>
</gene>
<protein>
    <submittedName>
        <fullName evidence="2">Uncharacterized protein</fullName>
    </submittedName>
</protein>
<sequence length="125" mass="13419">MQRWLQQYFFQLGAGFKLQADSPAIEPRGPGPLAARGQASHASPRRSRTRRAIVVTTLPSAAGRVLEGISLDNASRVRLRVDPSDGGRTRICGRMADVCDALDALIAREAARDAALLVQAHTSAD</sequence>
<accession>A0A4Q7LSM4</accession>
<evidence type="ECO:0000256" key="1">
    <source>
        <dbReference type="SAM" id="MobiDB-lite"/>
    </source>
</evidence>
<organism evidence="2 3">
    <name type="scientific">Sphaerotilus mobilis</name>
    <dbReference type="NCBI Taxonomy" id="47994"/>
    <lineage>
        <taxon>Bacteria</taxon>
        <taxon>Pseudomonadati</taxon>
        <taxon>Pseudomonadota</taxon>
        <taxon>Betaproteobacteria</taxon>
        <taxon>Burkholderiales</taxon>
        <taxon>Sphaerotilaceae</taxon>
        <taxon>Sphaerotilus</taxon>
    </lineage>
</organism>
<name>A0A4Q7LSM4_9BURK</name>
<evidence type="ECO:0000313" key="3">
    <source>
        <dbReference type="Proteomes" id="UP000293433"/>
    </source>
</evidence>
<comment type="caution">
    <text evidence="2">The sequence shown here is derived from an EMBL/GenBank/DDBJ whole genome shotgun (WGS) entry which is preliminary data.</text>
</comment>